<dbReference type="EMBL" id="JAIWQS010000009">
    <property type="protein sequence ID" value="KAJ8754123.1"/>
    <property type="molecule type" value="Genomic_DNA"/>
</dbReference>
<gene>
    <name evidence="1" type="ORF">K2173_002021</name>
</gene>
<comment type="caution">
    <text evidence="1">The sequence shown here is derived from an EMBL/GenBank/DDBJ whole genome shotgun (WGS) entry which is preliminary data.</text>
</comment>
<name>A0AAV8SPK9_9ROSI</name>
<dbReference type="PANTHER" id="PTHR47481">
    <property type="match status" value="1"/>
</dbReference>
<keyword evidence="2" id="KW-1185">Reference proteome</keyword>
<sequence>MDQPVSLSNFYQLSYLEKTNSINSYCFNMLGYIHGTLASPLQFLDSEKQTCNPAYTLWWWQDQNLISAILGSCSKCIQPIISLVASSKEAWERLLHSYANSSRTRIISLKAKLAQTSKGTKPVAEFLNEMRSITGELALIQNPISDEDLIVHIITQLRDEYNPIVAALKVRESSIDFLELFNKLN</sequence>
<dbReference type="PANTHER" id="PTHR47481:SF43">
    <property type="entry name" value="RETROTRANSPOSON COPIA-LIKE N-TERMINAL DOMAIN-CONTAINING PROTEIN"/>
    <property type="match status" value="1"/>
</dbReference>
<reference evidence="1 2" key="1">
    <citation type="submission" date="2021-09" db="EMBL/GenBank/DDBJ databases">
        <title>Genomic insights and catalytic innovation underlie evolution of tropane alkaloids biosynthesis.</title>
        <authorList>
            <person name="Wang Y.-J."/>
            <person name="Tian T."/>
            <person name="Huang J.-P."/>
            <person name="Huang S.-X."/>
        </authorList>
    </citation>
    <scope>NUCLEOTIDE SEQUENCE [LARGE SCALE GENOMIC DNA]</scope>
    <source>
        <strain evidence="1">KIB-2018</strain>
        <tissue evidence="1">Leaf</tissue>
    </source>
</reference>
<dbReference type="Pfam" id="PF14223">
    <property type="entry name" value="Retrotran_gag_2"/>
    <property type="match status" value="1"/>
</dbReference>
<organism evidence="1 2">
    <name type="scientific">Erythroxylum novogranatense</name>
    <dbReference type="NCBI Taxonomy" id="1862640"/>
    <lineage>
        <taxon>Eukaryota</taxon>
        <taxon>Viridiplantae</taxon>
        <taxon>Streptophyta</taxon>
        <taxon>Embryophyta</taxon>
        <taxon>Tracheophyta</taxon>
        <taxon>Spermatophyta</taxon>
        <taxon>Magnoliopsida</taxon>
        <taxon>eudicotyledons</taxon>
        <taxon>Gunneridae</taxon>
        <taxon>Pentapetalae</taxon>
        <taxon>rosids</taxon>
        <taxon>fabids</taxon>
        <taxon>Malpighiales</taxon>
        <taxon>Erythroxylaceae</taxon>
        <taxon>Erythroxylum</taxon>
    </lineage>
</organism>
<dbReference type="AlphaFoldDB" id="A0AAV8SPK9"/>
<accession>A0AAV8SPK9</accession>
<protein>
    <submittedName>
        <fullName evidence="1">Uncharacterized protein</fullName>
    </submittedName>
</protein>
<evidence type="ECO:0000313" key="2">
    <source>
        <dbReference type="Proteomes" id="UP001159364"/>
    </source>
</evidence>
<evidence type="ECO:0000313" key="1">
    <source>
        <dbReference type="EMBL" id="KAJ8754123.1"/>
    </source>
</evidence>
<proteinExistence type="predicted"/>
<dbReference type="Proteomes" id="UP001159364">
    <property type="component" value="Linkage Group LG09"/>
</dbReference>